<protein>
    <submittedName>
        <fullName evidence="2">Uncharacterized protein</fullName>
    </submittedName>
</protein>
<accession>A0AA39X3T3</accession>
<comment type="caution">
    <text evidence="2">The sequence shown here is derived from an EMBL/GenBank/DDBJ whole genome shotgun (WGS) entry which is preliminary data.</text>
</comment>
<dbReference type="EMBL" id="JAULSU010000002">
    <property type="protein sequence ID" value="KAK0626310.1"/>
    <property type="molecule type" value="Genomic_DNA"/>
</dbReference>
<dbReference type="Proteomes" id="UP001175000">
    <property type="component" value="Unassembled WGS sequence"/>
</dbReference>
<dbReference type="AlphaFoldDB" id="A0AA39X3T3"/>
<keyword evidence="3" id="KW-1185">Reference proteome</keyword>
<gene>
    <name evidence="2" type="ORF">B0T14DRAFT_100092</name>
</gene>
<proteinExistence type="predicted"/>
<sequence>MLPHQCRTNRNEEKPAAVCLPSNPSCRIEFSLPLFGGEPRSSKTSKRRPQQVQPTSIHISVQQNRITWPVSDTLRPPDAHFPHACFPGCWNRPTKRPANSRAVSPGVLATSPSALGSKDANSTVYFPNAGCPVSPSSIEQWIVTQRRMRCALAAADREWGLGRATTTGASAVRPRRIVVPCADWREQPGLPRVTRGSTSIRHIPIGPGQAVSGQAGRRLARLARTPALTTLRCHRYHHCLTGHPPPPPCPCPAMRSIVGQYLPTPTHRSPYERQLSRKGRGRHEIALFSPLASILYAMLCNGGYLRPTYRCLHCVQRSASTSTSTSLPFSSVLSIIPR</sequence>
<feature type="region of interest" description="Disordered" evidence="1">
    <location>
        <begin position="190"/>
        <end position="211"/>
    </location>
</feature>
<organism evidence="2 3">
    <name type="scientific">Immersiella caudata</name>
    <dbReference type="NCBI Taxonomy" id="314043"/>
    <lineage>
        <taxon>Eukaryota</taxon>
        <taxon>Fungi</taxon>
        <taxon>Dikarya</taxon>
        <taxon>Ascomycota</taxon>
        <taxon>Pezizomycotina</taxon>
        <taxon>Sordariomycetes</taxon>
        <taxon>Sordariomycetidae</taxon>
        <taxon>Sordariales</taxon>
        <taxon>Lasiosphaeriaceae</taxon>
        <taxon>Immersiella</taxon>
    </lineage>
</organism>
<evidence type="ECO:0000256" key="1">
    <source>
        <dbReference type="SAM" id="MobiDB-lite"/>
    </source>
</evidence>
<evidence type="ECO:0000313" key="2">
    <source>
        <dbReference type="EMBL" id="KAK0626310.1"/>
    </source>
</evidence>
<reference evidence="2" key="1">
    <citation type="submission" date="2023-06" db="EMBL/GenBank/DDBJ databases">
        <title>Genome-scale phylogeny and comparative genomics of the fungal order Sordariales.</title>
        <authorList>
            <consortium name="Lawrence Berkeley National Laboratory"/>
            <person name="Hensen N."/>
            <person name="Bonometti L."/>
            <person name="Westerberg I."/>
            <person name="Brannstrom I.O."/>
            <person name="Guillou S."/>
            <person name="Cros-Aarteil S."/>
            <person name="Calhoun S."/>
            <person name="Haridas S."/>
            <person name="Kuo A."/>
            <person name="Mondo S."/>
            <person name="Pangilinan J."/>
            <person name="Riley R."/>
            <person name="Labutti K."/>
            <person name="Andreopoulos B."/>
            <person name="Lipzen A."/>
            <person name="Chen C."/>
            <person name="Yanf M."/>
            <person name="Daum C."/>
            <person name="Ng V."/>
            <person name="Clum A."/>
            <person name="Steindorff A."/>
            <person name="Ohm R."/>
            <person name="Martin F."/>
            <person name="Silar P."/>
            <person name="Natvig D."/>
            <person name="Lalanne C."/>
            <person name="Gautier V."/>
            <person name="Ament-Velasquez S.L."/>
            <person name="Kruys A."/>
            <person name="Hutchinson M.I."/>
            <person name="Powell A.J."/>
            <person name="Barry K."/>
            <person name="Miller A.N."/>
            <person name="Grigoriev I.V."/>
            <person name="Debuchy R."/>
            <person name="Gladieux P."/>
            <person name="Thoren M.H."/>
            <person name="Johannesson H."/>
        </authorList>
    </citation>
    <scope>NUCLEOTIDE SEQUENCE</scope>
    <source>
        <strain evidence="2">CBS 606.72</strain>
    </source>
</reference>
<evidence type="ECO:0000313" key="3">
    <source>
        <dbReference type="Proteomes" id="UP001175000"/>
    </source>
</evidence>
<name>A0AA39X3T3_9PEZI</name>